<keyword evidence="2" id="KW-0812">Transmembrane</keyword>
<feature type="region of interest" description="Disordered" evidence="1">
    <location>
        <begin position="96"/>
        <end position="115"/>
    </location>
</feature>
<dbReference type="EMBL" id="VIVQ01000001">
    <property type="protein sequence ID" value="TWE13336.1"/>
    <property type="molecule type" value="Genomic_DNA"/>
</dbReference>
<evidence type="ECO:0000313" key="4">
    <source>
        <dbReference type="Proteomes" id="UP000318297"/>
    </source>
</evidence>
<keyword evidence="4" id="KW-1185">Reference proteome</keyword>
<accession>A0A561ECJ5</accession>
<reference evidence="3 4" key="1">
    <citation type="submission" date="2019-06" db="EMBL/GenBank/DDBJ databases">
        <title>Sequencing the genomes of 1000 actinobacteria strains.</title>
        <authorList>
            <person name="Klenk H.-P."/>
        </authorList>
    </citation>
    <scope>NUCLEOTIDE SEQUENCE [LARGE SCALE GENOMIC DNA]</scope>
    <source>
        <strain evidence="3 4">DSM 19560</strain>
    </source>
</reference>
<feature type="transmembrane region" description="Helical" evidence="2">
    <location>
        <begin position="26"/>
        <end position="43"/>
    </location>
</feature>
<dbReference type="RefSeq" id="WP_145227842.1">
    <property type="nucleotide sequence ID" value="NZ_VIVQ01000001.1"/>
</dbReference>
<gene>
    <name evidence="3" type="ORF">BKA23_2165</name>
</gene>
<keyword evidence="2" id="KW-1133">Transmembrane helix</keyword>
<comment type="caution">
    <text evidence="3">The sequence shown here is derived from an EMBL/GenBank/DDBJ whole genome shotgun (WGS) entry which is preliminary data.</text>
</comment>
<evidence type="ECO:0000256" key="1">
    <source>
        <dbReference type="SAM" id="MobiDB-lite"/>
    </source>
</evidence>
<sequence>MYLAIALVTTVALGSALVVTVPFGVVSVAIAVAVFIYPTALAMRRMFWAIGTDWIYVRRTVYRPGQWVALSDITNVSVVTIGRNLPYLRVMSGTEKSLMPRRVPNGQQNRPSSQL</sequence>
<name>A0A561ECJ5_9MICO</name>
<evidence type="ECO:0000313" key="3">
    <source>
        <dbReference type="EMBL" id="TWE13336.1"/>
    </source>
</evidence>
<dbReference type="Proteomes" id="UP000318297">
    <property type="component" value="Unassembled WGS sequence"/>
</dbReference>
<evidence type="ECO:0000256" key="2">
    <source>
        <dbReference type="SAM" id="Phobius"/>
    </source>
</evidence>
<feature type="compositionally biased region" description="Polar residues" evidence="1">
    <location>
        <begin position="105"/>
        <end position="115"/>
    </location>
</feature>
<keyword evidence="2" id="KW-0472">Membrane</keyword>
<organism evidence="3 4">
    <name type="scientific">Rudaeicoccus suwonensis</name>
    <dbReference type="NCBI Taxonomy" id="657409"/>
    <lineage>
        <taxon>Bacteria</taxon>
        <taxon>Bacillati</taxon>
        <taxon>Actinomycetota</taxon>
        <taxon>Actinomycetes</taxon>
        <taxon>Micrococcales</taxon>
        <taxon>Dermacoccaceae</taxon>
        <taxon>Rudaeicoccus</taxon>
    </lineage>
</organism>
<dbReference type="AlphaFoldDB" id="A0A561ECJ5"/>
<proteinExistence type="predicted"/>
<protein>
    <submittedName>
        <fullName evidence="3">Uncharacterized protein</fullName>
    </submittedName>
</protein>